<keyword evidence="3" id="KW-1185">Reference proteome</keyword>
<reference evidence="2 3" key="1">
    <citation type="journal article" date="2016" name="Mol. Biol. Evol.">
        <title>Comparative Genomics of Early-Diverging Mushroom-Forming Fungi Provides Insights into the Origins of Lignocellulose Decay Capabilities.</title>
        <authorList>
            <person name="Nagy L.G."/>
            <person name="Riley R."/>
            <person name="Tritt A."/>
            <person name="Adam C."/>
            <person name="Daum C."/>
            <person name="Floudas D."/>
            <person name="Sun H."/>
            <person name="Yadav J.S."/>
            <person name="Pangilinan J."/>
            <person name="Larsson K.H."/>
            <person name="Matsuura K."/>
            <person name="Barry K."/>
            <person name="Labutti K."/>
            <person name="Kuo R."/>
            <person name="Ohm R.A."/>
            <person name="Bhattacharya S.S."/>
            <person name="Shirouzu T."/>
            <person name="Yoshinaga Y."/>
            <person name="Martin F.M."/>
            <person name="Grigoriev I.V."/>
            <person name="Hibbett D.S."/>
        </authorList>
    </citation>
    <scope>NUCLEOTIDE SEQUENCE [LARGE SCALE GENOMIC DNA]</scope>
    <source>
        <strain evidence="2 3">CBS 109695</strain>
    </source>
</reference>
<keyword evidence="1" id="KW-0175">Coiled coil</keyword>
<evidence type="ECO:0000256" key="1">
    <source>
        <dbReference type="SAM" id="Coils"/>
    </source>
</evidence>
<feature type="non-terminal residue" evidence="2">
    <location>
        <position position="187"/>
    </location>
</feature>
<dbReference type="Proteomes" id="UP000076532">
    <property type="component" value="Unassembled WGS sequence"/>
</dbReference>
<proteinExistence type="predicted"/>
<protein>
    <submittedName>
        <fullName evidence="2">Uncharacterized protein</fullName>
    </submittedName>
</protein>
<evidence type="ECO:0000313" key="3">
    <source>
        <dbReference type="Proteomes" id="UP000076532"/>
    </source>
</evidence>
<dbReference type="Gene3D" id="1.20.120.1750">
    <property type="match status" value="1"/>
</dbReference>
<feature type="coiled-coil region" evidence="1">
    <location>
        <begin position="114"/>
        <end position="144"/>
    </location>
</feature>
<sequence length="187" mass="21824">MGFNHMACECGAHICWVCMGIFDTNSVYEHLRTAHGGLYEADRNGAELPFQGADFQVAEQLEALRLIALRRAQLAQQQFHEAEDAQHRHAQRLLYPMQVDPEDRARTAEFHRRVEDIRRAQQEAEDERDRLTRAHQLLQDLEEGIRVGTAELHRRAENIRREEQERIRREAVEQQQKDAVGDWGCVM</sequence>
<accession>A0A166Q7V8</accession>
<dbReference type="STRING" id="436010.A0A166Q7V8"/>
<gene>
    <name evidence="2" type="ORF">FIBSPDRAFT_854563</name>
</gene>
<dbReference type="AlphaFoldDB" id="A0A166Q7V8"/>
<dbReference type="EMBL" id="KV417512">
    <property type="protein sequence ID" value="KZP26856.1"/>
    <property type="molecule type" value="Genomic_DNA"/>
</dbReference>
<name>A0A166Q7V8_9AGAM</name>
<dbReference type="OrthoDB" id="1431934at2759"/>
<organism evidence="2 3">
    <name type="scientific">Athelia psychrophila</name>
    <dbReference type="NCBI Taxonomy" id="1759441"/>
    <lineage>
        <taxon>Eukaryota</taxon>
        <taxon>Fungi</taxon>
        <taxon>Dikarya</taxon>
        <taxon>Basidiomycota</taxon>
        <taxon>Agaricomycotina</taxon>
        <taxon>Agaricomycetes</taxon>
        <taxon>Agaricomycetidae</taxon>
        <taxon>Atheliales</taxon>
        <taxon>Atheliaceae</taxon>
        <taxon>Athelia</taxon>
    </lineage>
</organism>
<evidence type="ECO:0000313" key="2">
    <source>
        <dbReference type="EMBL" id="KZP26856.1"/>
    </source>
</evidence>